<evidence type="ECO:0000256" key="5">
    <source>
        <dbReference type="ARBA" id="ARBA00022741"/>
    </source>
</evidence>
<dbReference type="GO" id="GO:0005524">
    <property type="term" value="F:ATP binding"/>
    <property type="evidence" value="ECO:0007669"/>
    <property type="project" value="UniProtKB-KW"/>
</dbReference>
<keyword evidence="7" id="KW-0067">ATP-binding</keyword>
<keyword evidence="4 11" id="KW-0808">Transferase</keyword>
<keyword evidence="6 11" id="KW-0418">Kinase</keyword>
<dbReference type="PANTHER" id="PTHR43065">
    <property type="entry name" value="SENSOR HISTIDINE KINASE"/>
    <property type="match status" value="1"/>
</dbReference>
<dbReference type="EMBL" id="VHSG01000020">
    <property type="protein sequence ID" value="TQV71857.1"/>
    <property type="molecule type" value="Genomic_DNA"/>
</dbReference>
<keyword evidence="5" id="KW-0547">Nucleotide-binding</keyword>
<dbReference type="AlphaFoldDB" id="A0A545T3R3"/>
<evidence type="ECO:0000256" key="8">
    <source>
        <dbReference type="ARBA" id="ARBA00023012"/>
    </source>
</evidence>
<evidence type="ECO:0000256" key="4">
    <source>
        <dbReference type="ARBA" id="ARBA00022679"/>
    </source>
</evidence>
<evidence type="ECO:0000259" key="10">
    <source>
        <dbReference type="PROSITE" id="PS50109"/>
    </source>
</evidence>
<dbReference type="SUPFAM" id="SSF55781">
    <property type="entry name" value="GAF domain-like"/>
    <property type="match status" value="1"/>
</dbReference>
<feature type="domain" description="Histidine kinase" evidence="10">
    <location>
        <begin position="474"/>
        <end position="676"/>
    </location>
</feature>
<comment type="caution">
    <text evidence="11">The sequence shown here is derived from an EMBL/GenBank/DDBJ whole genome shotgun (WGS) entry which is preliminary data.</text>
</comment>
<reference evidence="11 12" key="1">
    <citation type="submission" date="2019-06" db="EMBL/GenBank/DDBJ databases">
        <title>Whole genome sequence for Cellvibrionaceae sp. R142.</title>
        <authorList>
            <person name="Wang G."/>
        </authorList>
    </citation>
    <scope>NUCLEOTIDE SEQUENCE [LARGE SCALE GENOMIC DNA]</scope>
    <source>
        <strain evidence="11 12">R142</strain>
    </source>
</reference>
<dbReference type="GO" id="GO:0000160">
    <property type="term" value="P:phosphorelay signal transduction system"/>
    <property type="evidence" value="ECO:0007669"/>
    <property type="project" value="UniProtKB-KW"/>
</dbReference>
<gene>
    <name evidence="11" type="primary">prsK</name>
    <name evidence="11" type="ORF">FKG94_19015</name>
</gene>
<dbReference type="Gene3D" id="3.30.565.10">
    <property type="entry name" value="Histidine kinase-like ATPase, C-terminal domain"/>
    <property type="match status" value="1"/>
</dbReference>
<protein>
    <recommendedName>
        <fullName evidence="2">histidine kinase</fullName>
        <ecNumber evidence="2">2.7.13.3</ecNumber>
    </recommendedName>
</protein>
<feature type="transmembrane region" description="Helical" evidence="9">
    <location>
        <begin position="191"/>
        <end position="212"/>
    </location>
</feature>
<dbReference type="InterPro" id="IPR029016">
    <property type="entry name" value="GAF-like_dom_sf"/>
</dbReference>
<evidence type="ECO:0000313" key="12">
    <source>
        <dbReference type="Proteomes" id="UP000319732"/>
    </source>
</evidence>
<feature type="transmembrane region" description="Helical" evidence="9">
    <location>
        <begin position="154"/>
        <end position="171"/>
    </location>
</feature>
<evidence type="ECO:0000256" key="7">
    <source>
        <dbReference type="ARBA" id="ARBA00022840"/>
    </source>
</evidence>
<dbReference type="InterPro" id="IPR003018">
    <property type="entry name" value="GAF"/>
</dbReference>
<dbReference type="Pfam" id="PF13185">
    <property type="entry name" value="GAF_2"/>
    <property type="match status" value="1"/>
</dbReference>
<accession>A0A545T3R3</accession>
<evidence type="ECO:0000256" key="3">
    <source>
        <dbReference type="ARBA" id="ARBA00022553"/>
    </source>
</evidence>
<dbReference type="Gene3D" id="3.30.450.40">
    <property type="match status" value="1"/>
</dbReference>
<evidence type="ECO:0000313" key="11">
    <source>
        <dbReference type="EMBL" id="TQV71857.1"/>
    </source>
</evidence>
<name>A0A545T3R3_9GAMM</name>
<keyword evidence="12" id="KW-1185">Reference proteome</keyword>
<dbReference type="SUPFAM" id="SSF55874">
    <property type="entry name" value="ATPase domain of HSP90 chaperone/DNA topoisomerase II/histidine kinase"/>
    <property type="match status" value="1"/>
</dbReference>
<dbReference type="Proteomes" id="UP000319732">
    <property type="component" value="Unassembled WGS sequence"/>
</dbReference>
<dbReference type="PROSITE" id="PS50109">
    <property type="entry name" value="HIS_KIN"/>
    <property type="match status" value="1"/>
</dbReference>
<keyword evidence="9" id="KW-1133">Transmembrane helix</keyword>
<dbReference type="InterPro" id="IPR036890">
    <property type="entry name" value="HATPase_C_sf"/>
</dbReference>
<dbReference type="InterPro" id="IPR003594">
    <property type="entry name" value="HATPase_dom"/>
</dbReference>
<feature type="transmembrane region" description="Helical" evidence="9">
    <location>
        <begin position="258"/>
        <end position="276"/>
    </location>
</feature>
<dbReference type="EC" id="2.7.13.3" evidence="2"/>
<keyword evidence="9" id="KW-0472">Membrane</keyword>
<dbReference type="InterPro" id="IPR005467">
    <property type="entry name" value="His_kinase_dom"/>
</dbReference>
<dbReference type="NCBIfam" id="TIGR02916">
    <property type="entry name" value="PEP_his_kin"/>
    <property type="match status" value="1"/>
</dbReference>
<dbReference type="OrthoDB" id="9785691at2"/>
<evidence type="ECO:0000256" key="1">
    <source>
        <dbReference type="ARBA" id="ARBA00000085"/>
    </source>
</evidence>
<organism evidence="11 12">
    <name type="scientific">Exilibacterium tricleocarpae</name>
    <dbReference type="NCBI Taxonomy" id="2591008"/>
    <lineage>
        <taxon>Bacteria</taxon>
        <taxon>Pseudomonadati</taxon>
        <taxon>Pseudomonadota</taxon>
        <taxon>Gammaproteobacteria</taxon>
        <taxon>Cellvibrionales</taxon>
        <taxon>Cellvibrionaceae</taxon>
        <taxon>Exilibacterium</taxon>
    </lineage>
</organism>
<feature type="transmembrane region" description="Helical" evidence="9">
    <location>
        <begin position="37"/>
        <end position="54"/>
    </location>
</feature>
<dbReference type="PRINTS" id="PR00344">
    <property type="entry name" value="BCTRLSENSOR"/>
</dbReference>
<proteinExistence type="predicted"/>
<keyword evidence="8" id="KW-0902">Two-component regulatory system</keyword>
<sequence length="677" mass="75592">MGYSNVTFSAYTSASLFWFVLSAIFAYHRRQGDAPRALVIASAVNALWLIAYAVHQKTPLFSAFQLLIGETVRYCMWIAALSYILKHFTQREPPNTIRLILFGGCAVALLLVPLSLAFAREQAQPLTIWLGLFLSIIGLIGIEQVYQNTRKNRLVKLLGINLGALFVYDIYLYSHAMIFSGMDSELVQARAVVAIVTALVLTAGAAVLPFKGEQTAAISVSRPIVFYTTSLTVAGGFITVLALGGYYVKLYGGEWGTVVYTLLLFGALITITAAFASQTARQTLSVLISKHLFRHKYDYRTEWLKLIQQLSQPTSARDVHRQAITAVASIFKSPGGALWLRKGPVMAPYFQMNMEQFPPEPIASAFCRTLREDEWVFAPQSTDDTAHSQYNEFLPGWSQKAKDLWIIFPLLIERELIGFMALAKPKVDASLTWEDLDLLKTVGRQVANYLERHRQAEQLIESRQFDAFNKLSAFVMHDLKNLIAQQALVVKNAAKHKDNPAFFEDTIHTINNSVERMHQLLKKLQMHEPEEIRNLAVKDVVIEAVKKCHDSKPVPTLRLEDTGGNITADQDRIVMALIHLIRNAQEATAANGFIDVTLKQENNTACIQIEDNGTGMDQEFVQERLFKPFDTTKTGKGMGIGVYQAREYITSIGGTLEVTSEVDVGTTFSITLVATTY</sequence>
<dbReference type="Pfam" id="PF02518">
    <property type="entry name" value="HATPase_c"/>
    <property type="match status" value="1"/>
</dbReference>
<keyword evidence="9" id="KW-0812">Transmembrane</keyword>
<dbReference type="GO" id="GO:0004673">
    <property type="term" value="F:protein histidine kinase activity"/>
    <property type="evidence" value="ECO:0007669"/>
    <property type="project" value="UniProtKB-EC"/>
</dbReference>
<dbReference type="InterPro" id="IPR014265">
    <property type="entry name" value="XrtA/PrsK"/>
</dbReference>
<dbReference type="InterPro" id="IPR004358">
    <property type="entry name" value="Sig_transdc_His_kin-like_C"/>
</dbReference>
<feature type="transmembrane region" description="Helical" evidence="9">
    <location>
        <begin position="97"/>
        <end position="119"/>
    </location>
</feature>
<dbReference type="PANTHER" id="PTHR43065:SF10">
    <property type="entry name" value="PEROXIDE STRESS-ACTIVATED HISTIDINE KINASE MAK3"/>
    <property type="match status" value="1"/>
</dbReference>
<comment type="catalytic activity">
    <reaction evidence="1">
        <text>ATP + protein L-histidine = ADP + protein N-phospho-L-histidine.</text>
        <dbReference type="EC" id="2.7.13.3"/>
    </reaction>
</comment>
<feature type="transmembrane region" description="Helical" evidence="9">
    <location>
        <begin position="6"/>
        <end position="25"/>
    </location>
</feature>
<keyword evidence="3" id="KW-0597">Phosphoprotein</keyword>
<evidence type="ECO:0000256" key="6">
    <source>
        <dbReference type="ARBA" id="ARBA00022777"/>
    </source>
</evidence>
<feature type="transmembrane region" description="Helical" evidence="9">
    <location>
        <begin position="224"/>
        <end position="246"/>
    </location>
</feature>
<evidence type="ECO:0000256" key="9">
    <source>
        <dbReference type="SAM" id="Phobius"/>
    </source>
</evidence>
<feature type="transmembrane region" description="Helical" evidence="9">
    <location>
        <begin position="125"/>
        <end position="142"/>
    </location>
</feature>
<feature type="transmembrane region" description="Helical" evidence="9">
    <location>
        <begin position="60"/>
        <end position="85"/>
    </location>
</feature>
<evidence type="ECO:0000256" key="2">
    <source>
        <dbReference type="ARBA" id="ARBA00012438"/>
    </source>
</evidence>
<dbReference type="SMART" id="SM00387">
    <property type="entry name" value="HATPase_c"/>
    <property type="match status" value="1"/>
</dbReference>